<dbReference type="InterPro" id="IPR002492">
    <property type="entry name" value="Transposase_Tc1-like"/>
</dbReference>
<comment type="caution">
    <text evidence="2">The sequence shown here is derived from an EMBL/GenBank/DDBJ whole genome shotgun (WGS) entry which is preliminary data.</text>
</comment>
<feature type="domain" description="Transposase Tc1-like" evidence="1">
    <location>
        <begin position="52"/>
        <end position="121"/>
    </location>
</feature>
<dbReference type="GO" id="GO:0003677">
    <property type="term" value="F:DNA binding"/>
    <property type="evidence" value="ECO:0007669"/>
    <property type="project" value="InterPro"/>
</dbReference>
<reference evidence="2 3" key="1">
    <citation type="journal article" date="2019" name="Sci. Rep.">
        <title>Orb-weaving spider Araneus ventricosus genome elucidates the spidroin gene catalogue.</title>
        <authorList>
            <person name="Kono N."/>
            <person name="Nakamura H."/>
            <person name="Ohtoshi R."/>
            <person name="Moran D.A.P."/>
            <person name="Shinohara A."/>
            <person name="Yoshida Y."/>
            <person name="Fujiwara M."/>
            <person name="Mori M."/>
            <person name="Tomita M."/>
            <person name="Arakawa K."/>
        </authorList>
    </citation>
    <scope>NUCLEOTIDE SEQUENCE [LARGE SCALE GENOMIC DNA]</scope>
</reference>
<dbReference type="AlphaFoldDB" id="A0A4Y2FMP0"/>
<dbReference type="OrthoDB" id="6432984at2759"/>
<keyword evidence="3" id="KW-1185">Reference proteome</keyword>
<dbReference type="GO" id="GO:0006313">
    <property type="term" value="P:DNA transposition"/>
    <property type="evidence" value="ECO:0007669"/>
    <property type="project" value="InterPro"/>
</dbReference>
<dbReference type="Gene3D" id="3.30.420.10">
    <property type="entry name" value="Ribonuclease H-like superfamily/Ribonuclease H"/>
    <property type="match status" value="1"/>
</dbReference>
<organism evidence="2 3">
    <name type="scientific">Araneus ventricosus</name>
    <name type="common">Orbweaver spider</name>
    <name type="synonym">Epeira ventricosa</name>
    <dbReference type="NCBI Taxonomy" id="182803"/>
    <lineage>
        <taxon>Eukaryota</taxon>
        <taxon>Metazoa</taxon>
        <taxon>Ecdysozoa</taxon>
        <taxon>Arthropoda</taxon>
        <taxon>Chelicerata</taxon>
        <taxon>Arachnida</taxon>
        <taxon>Araneae</taxon>
        <taxon>Araneomorphae</taxon>
        <taxon>Entelegynae</taxon>
        <taxon>Araneoidea</taxon>
        <taxon>Araneidae</taxon>
        <taxon>Araneus</taxon>
    </lineage>
</organism>
<gene>
    <name evidence="2" type="ORF">AVEN_219173_1</name>
</gene>
<evidence type="ECO:0000259" key="1">
    <source>
        <dbReference type="Pfam" id="PF01498"/>
    </source>
</evidence>
<evidence type="ECO:0000313" key="2">
    <source>
        <dbReference type="EMBL" id="GBM42732.1"/>
    </source>
</evidence>
<dbReference type="GO" id="GO:0015074">
    <property type="term" value="P:DNA integration"/>
    <property type="evidence" value="ECO:0007669"/>
    <property type="project" value="InterPro"/>
</dbReference>
<dbReference type="InterPro" id="IPR036397">
    <property type="entry name" value="RNaseH_sf"/>
</dbReference>
<sequence length="199" mass="23109">MHGTFNFRNRQRTRIFKIESVKCIPRVHELWGKTSDWSNCKGQLALDEHGVRRLSRIARSQRSRTLAQITTPINQGARRTVSKRTVQRSLHRKGFGSRRPTRVPLLNARHRAKCLAWAREQREWIKEDLKRVACSDESRFLLLHSDGILRIWRQVHDAMDRACQVGTVQGHDGSIMVWGVFSRQFLGSLVLVPTSFKES</sequence>
<dbReference type="EMBL" id="BGPR01001002">
    <property type="protein sequence ID" value="GBM42732.1"/>
    <property type="molecule type" value="Genomic_DNA"/>
</dbReference>
<name>A0A4Y2FMP0_ARAVE</name>
<protein>
    <recommendedName>
        <fullName evidence="1">Transposase Tc1-like domain-containing protein</fullName>
    </recommendedName>
</protein>
<proteinExistence type="predicted"/>
<dbReference type="Pfam" id="PF01498">
    <property type="entry name" value="HTH_Tnp_Tc3_2"/>
    <property type="match status" value="1"/>
</dbReference>
<dbReference type="Proteomes" id="UP000499080">
    <property type="component" value="Unassembled WGS sequence"/>
</dbReference>
<accession>A0A4Y2FMP0</accession>
<evidence type="ECO:0000313" key="3">
    <source>
        <dbReference type="Proteomes" id="UP000499080"/>
    </source>
</evidence>